<dbReference type="AlphaFoldDB" id="A0A0E9P794"/>
<evidence type="ECO:0000313" key="1">
    <source>
        <dbReference type="EMBL" id="JAH00177.1"/>
    </source>
</evidence>
<sequence>MLLQIIHTSIDVAMDYMRL</sequence>
<reference evidence="1" key="2">
    <citation type="journal article" date="2015" name="Fish Shellfish Immunol.">
        <title>Early steps in the European eel (Anguilla anguilla)-Vibrio vulnificus interaction in the gills: Role of the RtxA13 toxin.</title>
        <authorList>
            <person name="Callol A."/>
            <person name="Pajuelo D."/>
            <person name="Ebbesson L."/>
            <person name="Teles M."/>
            <person name="MacKenzie S."/>
            <person name="Amaro C."/>
        </authorList>
    </citation>
    <scope>NUCLEOTIDE SEQUENCE</scope>
</reference>
<protein>
    <submittedName>
        <fullName evidence="1">Uncharacterized protein</fullName>
    </submittedName>
</protein>
<name>A0A0E9P794_ANGAN</name>
<proteinExistence type="predicted"/>
<organism evidence="1">
    <name type="scientific">Anguilla anguilla</name>
    <name type="common">European freshwater eel</name>
    <name type="synonym">Muraena anguilla</name>
    <dbReference type="NCBI Taxonomy" id="7936"/>
    <lineage>
        <taxon>Eukaryota</taxon>
        <taxon>Metazoa</taxon>
        <taxon>Chordata</taxon>
        <taxon>Craniata</taxon>
        <taxon>Vertebrata</taxon>
        <taxon>Euteleostomi</taxon>
        <taxon>Actinopterygii</taxon>
        <taxon>Neopterygii</taxon>
        <taxon>Teleostei</taxon>
        <taxon>Anguilliformes</taxon>
        <taxon>Anguillidae</taxon>
        <taxon>Anguilla</taxon>
    </lineage>
</organism>
<accession>A0A0E9P794</accession>
<dbReference type="EMBL" id="GBXM01108400">
    <property type="protein sequence ID" value="JAH00177.1"/>
    <property type="molecule type" value="Transcribed_RNA"/>
</dbReference>
<reference evidence="1" key="1">
    <citation type="submission" date="2014-11" db="EMBL/GenBank/DDBJ databases">
        <authorList>
            <person name="Amaro Gonzalez C."/>
        </authorList>
    </citation>
    <scope>NUCLEOTIDE SEQUENCE</scope>
</reference>